<evidence type="ECO:0000313" key="7">
    <source>
        <dbReference type="Proteomes" id="UP000619788"/>
    </source>
</evidence>
<dbReference type="InterPro" id="IPR037143">
    <property type="entry name" value="4-PPantetheinyl_Trfase_dom_sf"/>
</dbReference>
<dbReference type="InterPro" id="IPR050559">
    <property type="entry name" value="P-Pant_transferase_sf"/>
</dbReference>
<dbReference type="InterPro" id="IPR055066">
    <property type="entry name" value="AASDHPPT_N"/>
</dbReference>
<dbReference type="GO" id="GO:0008897">
    <property type="term" value="F:holo-[acyl-carrier-protein] synthase activity"/>
    <property type="evidence" value="ECO:0007669"/>
    <property type="project" value="InterPro"/>
</dbReference>
<evidence type="ECO:0000259" key="5">
    <source>
        <dbReference type="Pfam" id="PF22624"/>
    </source>
</evidence>
<dbReference type="Gene3D" id="3.90.470.20">
    <property type="entry name" value="4'-phosphopantetheinyl transferase domain"/>
    <property type="match status" value="1"/>
</dbReference>
<reference evidence="6 7" key="1">
    <citation type="submission" date="2021-01" db="EMBL/GenBank/DDBJ databases">
        <title>Whole genome shotgun sequence of Planobispora siamensis NBRC 107568.</title>
        <authorList>
            <person name="Komaki H."/>
            <person name="Tamura T."/>
        </authorList>
    </citation>
    <scope>NUCLEOTIDE SEQUENCE [LARGE SCALE GENOMIC DNA]</scope>
    <source>
        <strain evidence="6 7">NBRC 107568</strain>
    </source>
</reference>
<evidence type="ECO:0000256" key="2">
    <source>
        <dbReference type="ARBA" id="ARBA00022679"/>
    </source>
</evidence>
<dbReference type="Pfam" id="PF01648">
    <property type="entry name" value="ACPS"/>
    <property type="match status" value="1"/>
</dbReference>
<dbReference type="GO" id="GO:0005829">
    <property type="term" value="C:cytosol"/>
    <property type="evidence" value="ECO:0007669"/>
    <property type="project" value="TreeGrafter"/>
</dbReference>
<comment type="similarity">
    <text evidence="1">Belongs to the P-Pant transferase superfamily. Gsp/Sfp/HetI/AcpT family.</text>
</comment>
<dbReference type="InterPro" id="IPR008278">
    <property type="entry name" value="4-PPantetheinyl_Trfase_dom"/>
</dbReference>
<dbReference type="AlphaFoldDB" id="A0A8J3SME0"/>
<keyword evidence="7" id="KW-1185">Reference proteome</keyword>
<feature type="region of interest" description="Disordered" evidence="3">
    <location>
        <begin position="198"/>
        <end position="219"/>
    </location>
</feature>
<evidence type="ECO:0008006" key="8">
    <source>
        <dbReference type="Google" id="ProtNLM"/>
    </source>
</evidence>
<dbReference type="GO" id="GO:0019878">
    <property type="term" value="P:lysine biosynthetic process via aminoadipic acid"/>
    <property type="evidence" value="ECO:0007669"/>
    <property type="project" value="TreeGrafter"/>
</dbReference>
<evidence type="ECO:0000256" key="3">
    <source>
        <dbReference type="SAM" id="MobiDB-lite"/>
    </source>
</evidence>
<evidence type="ECO:0000259" key="4">
    <source>
        <dbReference type="Pfam" id="PF01648"/>
    </source>
</evidence>
<keyword evidence="2" id="KW-0808">Transferase</keyword>
<accession>A0A8J3SME0</accession>
<feature type="domain" description="4'-phosphopantetheinyl transferase" evidence="4">
    <location>
        <begin position="126"/>
        <end position="188"/>
    </location>
</feature>
<dbReference type="PANTHER" id="PTHR12215">
    <property type="entry name" value="PHOSPHOPANTETHEINE TRANSFERASE"/>
    <property type="match status" value="1"/>
</dbReference>
<dbReference type="RefSeq" id="WP_204067321.1">
    <property type="nucleotide sequence ID" value="NZ_BOOJ01000051.1"/>
</dbReference>
<dbReference type="PANTHER" id="PTHR12215:SF10">
    <property type="entry name" value="L-AMINOADIPATE-SEMIALDEHYDE DEHYDROGENASE-PHOSPHOPANTETHEINYL TRANSFERASE"/>
    <property type="match status" value="1"/>
</dbReference>
<proteinExistence type="inferred from homology"/>
<protein>
    <recommendedName>
        <fullName evidence="8">4'-phosphopantetheinyl transferase</fullName>
    </recommendedName>
</protein>
<organism evidence="6 7">
    <name type="scientific">Planobispora siamensis</name>
    <dbReference type="NCBI Taxonomy" id="936338"/>
    <lineage>
        <taxon>Bacteria</taxon>
        <taxon>Bacillati</taxon>
        <taxon>Actinomycetota</taxon>
        <taxon>Actinomycetes</taxon>
        <taxon>Streptosporangiales</taxon>
        <taxon>Streptosporangiaceae</taxon>
        <taxon>Planobispora</taxon>
    </lineage>
</organism>
<dbReference type="Pfam" id="PF22624">
    <property type="entry name" value="AASDHPPT_N"/>
    <property type="match status" value="1"/>
</dbReference>
<dbReference type="EMBL" id="BOOJ01000051">
    <property type="protein sequence ID" value="GIH95241.1"/>
    <property type="molecule type" value="Genomic_DNA"/>
</dbReference>
<evidence type="ECO:0000256" key="1">
    <source>
        <dbReference type="ARBA" id="ARBA00010990"/>
    </source>
</evidence>
<evidence type="ECO:0000313" key="6">
    <source>
        <dbReference type="EMBL" id="GIH95241.1"/>
    </source>
</evidence>
<feature type="domain" description="4'-phosphopantetheinyl transferase N-terminal" evidence="5">
    <location>
        <begin position="41"/>
        <end position="121"/>
    </location>
</feature>
<name>A0A8J3SME0_9ACTN</name>
<sequence>MGVKPATTTDPRAGDAWSWPSGVRVWKVSLDRAERAVWWGWLSEGERDRARAFARAVDRRRYVVAHAALRSVLGGLCGVPADRVGFAKDPSGRPRLDLGGGRPAPDFNLSHSEEWALIAVAPQGWRVGVDVERLRADLDPLAMAERFYRPEESARLRAAPGAALAGYFRLWTAKEAFVKATGGGLARLGDVLVHDGGHGGGHGGGHEGGHEGSATCERSRSLGGPVRWLDVAPGYAAAVVTISSTPAPRTD</sequence>
<dbReference type="Proteomes" id="UP000619788">
    <property type="component" value="Unassembled WGS sequence"/>
</dbReference>
<gene>
    <name evidence="6" type="ORF">Psi01_58710</name>
</gene>
<dbReference type="SUPFAM" id="SSF56214">
    <property type="entry name" value="4'-phosphopantetheinyl transferase"/>
    <property type="match status" value="2"/>
</dbReference>
<dbReference type="GO" id="GO:0000287">
    <property type="term" value="F:magnesium ion binding"/>
    <property type="evidence" value="ECO:0007669"/>
    <property type="project" value="InterPro"/>
</dbReference>
<comment type="caution">
    <text evidence="6">The sequence shown here is derived from an EMBL/GenBank/DDBJ whole genome shotgun (WGS) entry which is preliminary data.</text>
</comment>